<proteinExistence type="inferred from homology"/>
<evidence type="ECO:0000259" key="3">
    <source>
        <dbReference type="Pfam" id="PF12850"/>
    </source>
</evidence>
<protein>
    <recommendedName>
        <fullName evidence="2">Phosphoesterase</fullName>
        <ecNumber evidence="2">3.1.4.-</ecNumber>
    </recommendedName>
</protein>
<dbReference type="RefSeq" id="WP_072966271.1">
    <property type="nucleotide sequence ID" value="NZ_FRAJ01000007.1"/>
</dbReference>
<evidence type="ECO:0000256" key="1">
    <source>
        <dbReference type="ARBA" id="ARBA00008950"/>
    </source>
</evidence>
<dbReference type="InterPro" id="IPR000979">
    <property type="entry name" value="Phosphodiesterase_MJ0936/Vps29"/>
</dbReference>
<feature type="domain" description="Calcineurin-like phosphoesterase" evidence="3">
    <location>
        <begin position="1"/>
        <end position="147"/>
    </location>
</feature>
<dbReference type="Pfam" id="PF12850">
    <property type="entry name" value="Metallophos_2"/>
    <property type="match status" value="1"/>
</dbReference>
<dbReference type="NCBIfam" id="TIGR00040">
    <property type="entry name" value="yfcE"/>
    <property type="match status" value="1"/>
</dbReference>
<dbReference type="EC" id="3.1.4.-" evidence="2"/>
<keyword evidence="2" id="KW-0479">Metal-binding</keyword>
<gene>
    <name evidence="4" type="ORF">SAMN02745883_00987</name>
</gene>
<evidence type="ECO:0000313" key="5">
    <source>
        <dbReference type="Proteomes" id="UP000184082"/>
    </source>
</evidence>
<keyword evidence="5" id="KW-1185">Reference proteome</keyword>
<comment type="cofactor">
    <cofactor evidence="2">
        <name>a divalent metal cation</name>
        <dbReference type="ChEBI" id="CHEBI:60240"/>
    </cofactor>
</comment>
<dbReference type="SUPFAM" id="SSF56300">
    <property type="entry name" value="Metallo-dependent phosphatases"/>
    <property type="match status" value="1"/>
</dbReference>
<name>A0A1M6NW00_9FIRM</name>
<sequence length="158" mass="18145">MKIGIISDTHGDYKSIYRAIEDMGSVDFIIHAGDTYEDAMMIKEKFGLKVIAVRGNTDYKKDFPSEMFFTIKNKKIFLTHGHKYDVKYNLTRLYYKAQELGADIVIFGHSHIPQYIWESGILFINPGSVSRPRMGNKATYGLLELKKDDIDVQLITLI</sequence>
<dbReference type="EMBL" id="FRAJ01000007">
    <property type="protein sequence ID" value="SHJ99794.1"/>
    <property type="molecule type" value="Genomic_DNA"/>
</dbReference>
<dbReference type="STRING" id="1121266.SAMN02745883_00987"/>
<reference evidence="4 5" key="1">
    <citation type="submission" date="2016-11" db="EMBL/GenBank/DDBJ databases">
        <authorList>
            <person name="Jaros S."/>
            <person name="Januszkiewicz K."/>
            <person name="Wedrychowicz H."/>
        </authorList>
    </citation>
    <scope>NUCLEOTIDE SEQUENCE [LARGE SCALE GENOMIC DNA]</scope>
    <source>
        <strain evidence="4 5">DSM 14501</strain>
    </source>
</reference>
<dbReference type="PANTHER" id="PTHR11124">
    <property type="entry name" value="VACUOLAR SORTING PROTEIN VPS29"/>
    <property type="match status" value="1"/>
</dbReference>
<organism evidence="4 5">
    <name type="scientific">Caminicella sporogenes DSM 14501</name>
    <dbReference type="NCBI Taxonomy" id="1121266"/>
    <lineage>
        <taxon>Bacteria</taxon>
        <taxon>Bacillati</taxon>
        <taxon>Bacillota</taxon>
        <taxon>Clostridia</taxon>
        <taxon>Peptostreptococcales</taxon>
        <taxon>Caminicellaceae</taxon>
        <taxon>Caminicella</taxon>
    </lineage>
</organism>
<dbReference type="InterPro" id="IPR024654">
    <property type="entry name" value="Calcineurin-like_PHP_lpxH"/>
</dbReference>
<dbReference type="GO" id="GO:0016787">
    <property type="term" value="F:hydrolase activity"/>
    <property type="evidence" value="ECO:0007669"/>
    <property type="project" value="UniProtKB-UniRule"/>
</dbReference>
<accession>A0A1M6NW00</accession>
<dbReference type="GO" id="GO:0046872">
    <property type="term" value="F:metal ion binding"/>
    <property type="evidence" value="ECO:0007669"/>
    <property type="project" value="UniProtKB-KW"/>
</dbReference>
<evidence type="ECO:0000313" key="4">
    <source>
        <dbReference type="EMBL" id="SHJ99794.1"/>
    </source>
</evidence>
<dbReference type="CDD" id="cd00841">
    <property type="entry name" value="MPP_YfcE"/>
    <property type="match status" value="1"/>
</dbReference>
<dbReference type="InterPro" id="IPR029052">
    <property type="entry name" value="Metallo-depent_PP-like"/>
</dbReference>
<evidence type="ECO:0000256" key="2">
    <source>
        <dbReference type="RuleBase" id="RU362039"/>
    </source>
</evidence>
<dbReference type="AlphaFoldDB" id="A0A1M6NW00"/>
<dbReference type="InterPro" id="IPR041802">
    <property type="entry name" value="MPP_YfcE"/>
</dbReference>
<comment type="similarity">
    <text evidence="1 2">Belongs to the metallophosphoesterase superfamily. YfcE family.</text>
</comment>
<dbReference type="Proteomes" id="UP000184082">
    <property type="component" value="Unassembled WGS sequence"/>
</dbReference>
<dbReference type="Gene3D" id="3.60.21.10">
    <property type="match status" value="1"/>
</dbReference>